<dbReference type="PANTHER" id="PTHR36978:SF4">
    <property type="entry name" value="P-LOOP CONTAINING NUCLEOSIDE TRIPHOSPHATE HYDROLASE PROTEIN"/>
    <property type="match status" value="1"/>
</dbReference>
<comment type="caution">
    <text evidence="1">The sequence shown here is derived from an EMBL/GenBank/DDBJ whole genome shotgun (WGS) entry which is preliminary data.</text>
</comment>
<accession>A0A9P3CF43</accession>
<dbReference type="GeneID" id="68291977"/>
<protein>
    <recommendedName>
        <fullName evidence="3">NAD dependent epimerase/dehydratase</fullName>
    </recommendedName>
</protein>
<gene>
    <name evidence="1" type="ORF">CKM354_000640200</name>
</gene>
<dbReference type="Pfam" id="PF17784">
    <property type="entry name" value="Sulfotransfer_4"/>
    <property type="match status" value="1"/>
</dbReference>
<dbReference type="OrthoDB" id="408152at2759"/>
<proteinExistence type="predicted"/>
<sequence>MPPRWIDRVPPRTEEAKEMQVMCLGLSRTGTMSMWTALQILGYKPYHFKEIAKPENLKDRHLLCWREAFYSKLYGSGEPYGTPEFEKLLQRYDAITDAPAVNFSDELIEGFPKAKIILSRREPERWLKSILRSYHAVIESPTFRIAAVLDPPLNLLGEVLELVLRDWTGGDWRNHQKLRQGFENHNAHIQSIVPAENLLEWEPKDGWQPLCDFLGKPLPAEPFPYSNKGDDVAKGLLLAARVRIAKWVAKRAAWPVFTIGIGSAMLLMYQKNPQLYPDAVRWVSALRW</sequence>
<organism evidence="1 2">
    <name type="scientific">Cercospora kikuchii</name>
    <dbReference type="NCBI Taxonomy" id="84275"/>
    <lineage>
        <taxon>Eukaryota</taxon>
        <taxon>Fungi</taxon>
        <taxon>Dikarya</taxon>
        <taxon>Ascomycota</taxon>
        <taxon>Pezizomycotina</taxon>
        <taxon>Dothideomycetes</taxon>
        <taxon>Dothideomycetidae</taxon>
        <taxon>Mycosphaerellales</taxon>
        <taxon>Mycosphaerellaceae</taxon>
        <taxon>Cercospora</taxon>
    </lineage>
</organism>
<dbReference type="SUPFAM" id="SSF52540">
    <property type="entry name" value="P-loop containing nucleoside triphosphate hydrolases"/>
    <property type="match status" value="1"/>
</dbReference>
<dbReference type="Proteomes" id="UP000825890">
    <property type="component" value="Unassembled WGS sequence"/>
</dbReference>
<keyword evidence="2" id="KW-1185">Reference proteome</keyword>
<name>A0A9P3CF43_9PEZI</name>
<dbReference type="RefSeq" id="XP_044657651.1">
    <property type="nucleotide sequence ID" value="XM_044801716.1"/>
</dbReference>
<evidence type="ECO:0000313" key="1">
    <source>
        <dbReference type="EMBL" id="GIZ43164.1"/>
    </source>
</evidence>
<dbReference type="EMBL" id="BOLY01000004">
    <property type="protein sequence ID" value="GIZ43164.1"/>
    <property type="molecule type" value="Genomic_DNA"/>
</dbReference>
<dbReference type="PANTHER" id="PTHR36978">
    <property type="entry name" value="P-LOOP CONTAINING NUCLEOTIDE TRIPHOSPHATE HYDROLASE"/>
    <property type="match status" value="1"/>
</dbReference>
<reference evidence="1 2" key="1">
    <citation type="submission" date="2021-01" db="EMBL/GenBank/DDBJ databases">
        <title>Cercospora kikuchii MAFF 305040 whole genome shotgun sequence.</title>
        <authorList>
            <person name="Kashiwa T."/>
            <person name="Suzuki T."/>
        </authorList>
    </citation>
    <scope>NUCLEOTIDE SEQUENCE [LARGE SCALE GENOMIC DNA]</scope>
    <source>
        <strain evidence="1 2">MAFF 305040</strain>
    </source>
</reference>
<dbReference type="InterPro" id="IPR027417">
    <property type="entry name" value="P-loop_NTPase"/>
</dbReference>
<evidence type="ECO:0008006" key="3">
    <source>
        <dbReference type="Google" id="ProtNLM"/>
    </source>
</evidence>
<dbReference type="AlphaFoldDB" id="A0A9P3CF43"/>
<dbReference type="InterPro" id="IPR040632">
    <property type="entry name" value="Sulfotransfer_4"/>
</dbReference>
<evidence type="ECO:0000313" key="2">
    <source>
        <dbReference type="Proteomes" id="UP000825890"/>
    </source>
</evidence>
<dbReference type="Gene3D" id="3.40.50.300">
    <property type="entry name" value="P-loop containing nucleotide triphosphate hydrolases"/>
    <property type="match status" value="1"/>
</dbReference>